<keyword evidence="4 11" id="KW-0808">Transferase</keyword>
<evidence type="ECO:0000256" key="5">
    <source>
        <dbReference type="ARBA" id="ARBA00022695"/>
    </source>
</evidence>
<dbReference type="InterPro" id="IPR007081">
    <property type="entry name" value="RNA_pol_Rpb1_5"/>
</dbReference>
<dbReference type="GO" id="GO:0003899">
    <property type="term" value="F:DNA-directed RNA polymerase activity"/>
    <property type="evidence" value="ECO:0007669"/>
    <property type="project" value="UniProtKB-UniRule"/>
</dbReference>
<feature type="binding site" evidence="11">
    <location>
        <position position="453"/>
    </location>
    <ligand>
        <name>Mg(2+)</name>
        <dbReference type="ChEBI" id="CHEBI:18420"/>
    </ligand>
</feature>
<keyword evidence="7 11" id="KW-0862">Zinc</keyword>
<dbReference type="Gene3D" id="1.10.274.100">
    <property type="entry name" value="RNA polymerase Rpb1, domain 3"/>
    <property type="match status" value="1"/>
</dbReference>
<name>A0A7X2NU29_9FIRM</name>
<evidence type="ECO:0000313" key="16">
    <source>
        <dbReference type="EMBL" id="MSS59490.1"/>
    </source>
</evidence>
<dbReference type="GO" id="GO:0006351">
    <property type="term" value="P:DNA-templated transcription"/>
    <property type="evidence" value="ECO:0007669"/>
    <property type="project" value="UniProtKB-UniRule"/>
</dbReference>
<dbReference type="GO" id="GO:0008270">
    <property type="term" value="F:zinc ion binding"/>
    <property type="evidence" value="ECO:0007669"/>
    <property type="project" value="UniProtKB-UniRule"/>
</dbReference>
<dbReference type="InterPro" id="IPR012754">
    <property type="entry name" value="DNA-dir_RpoC_beta_prime_bact"/>
</dbReference>
<dbReference type="SMART" id="SM00663">
    <property type="entry name" value="RPOLA_N"/>
    <property type="match status" value="1"/>
</dbReference>
<keyword evidence="17" id="KW-1185">Reference proteome</keyword>
<feature type="coiled-coil region" evidence="13">
    <location>
        <begin position="501"/>
        <end position="528"/>
    </location>
</feature>
<dbReference type="CDD" id="cd02655">
    <property type="entry name" value="RNAP_beta'_C"/>
    <property type="match status" value="1"/>
</dbReference>
<dbReference type="Gene3D" id="1.10.150.390">
    <property type="match status" value="1"/>
</dbReference>
<feature type="binding site" evidence="11">
    <location>
        <position position="449"/>
    </location>
    <ligand>
        <name>Mg(2+)</name>
        <dbReference type="ChEBI" id="CHEBI:18420"/>
    </ligand>
</feature>
<feature type="binding site" evidence="11">
    <location>
        <position position="451"/>
    </location>
    <ligand>
        <name>Mg(2+)</name>
        <dbReference type="ChEBI" id="CHEBI:18420"/>
    </ligand>
</feature>
<feature type="binding site" evidence="11">
    <location>
        <position position="943"/>
    </location>
    <ligand>
        <name>Zn(2+)</name>
        <dbReference type="ChEBI" id="CHEBI:29105"/>
        <label>2</label>
    </ligand>
</feature>
<accession>A0A7X2NU29</accession>
<dbReference type="InterPro" id="IPR007083">
    <property type="entry name" value="RNA_pol_Rpb1_4"/>
</dbReference>
<evidence type="ECO:0000256" key="9">
    <source>
        <dbReference type="ARBA" id="ARBA00023163"/>
    </source>
</evidence>
<feature type="compositionally biased region" description="Basic and acidic residues" evidence="14">
    <location>
        <begin position="1280"/>
        <end position="1291"/>
    </location>
</feature>
<dbReference type="EC" id="2.7.7.6" evidence="11"/>
<dbReference type="Pfam" id="PF05000">
    <property type="entry name" value="RNA_pol_Rpb1_4"/>
    <property type="match status" value="1"/>
</dbReference>
<dbReference type="Pfam" id="PF00623">
    <property type="entry name" value="RNA_pol_Rpb1_2"/>
    <property type="match status" value="1"/>
</dbReference>
<dbReference type="FunFam" id="4.10.860.120:FF:000001">
    <property type="entry name" value="DNA-directed RNA polymerase subunit beta"/>
    <property type="match status" value="1"/>
</dbReference>
<evidence type="ECO:0000256" key="10">
    <source>
        <dbReference type="ARBA" id="ARBA00048552"/>
    </source>
</evidence>
<feature type="binding site" evidence="11">
    <location>
        <position position="61"/>
    </location>
    <ligand>
        <name>Zn(2+)</name>
        <dbReference type="ChEBI" id="CHEBI:29105"/>
        <label>1</label>
    </ligand>
</feature>
<dbReference type="EMBL" id="VUMN01000034">
    <property type="protein sequence ID" value="MSS59490.1"/>
    <property type="molecule type" value="Genomic_DNA"/>
</dbReference>
<dbReference type="Gene3D" id="1.10.40.90">
    <property type="match status" value="1"/>
</dbReference>
<dbReference type="Gene3D" id="1.10.132.30">
    <property type="match status" value="1"/>
</dbReference>
<dbReference type="InterPro" id="IPR007080">
    <property type="entry name" value="RNA_pol_Rpb1_1"/>
</dbReference>
<keyword evidence="13" id="KW-0175">Coiled coil</keyword>
<dbReference type="NCBIfam" id="TIGR02386">
    <property type="entry name" value="rpoC_TIGR"/>
    <property type="match status" value="1"/>
</dbReference>
<feature type="compositionally biased region" description="Acidic residues" evidence="14">
    <location>
        <begin position="1268"/>
        <end position="1277"/>
    </location>
</feature>
<dbReference type="InterPro" id="IPR006592">
    <property type="entry name" value="RNA_pol_N"/>
</dbReference>
<keyword evidence="6 11" id="KW-0479">Metal-binding</keyword>
<dbReference type="CDD" id="cd01609">
    <property type="entry name" value="RNAP_beta'_N"/>
    <property type="match status" value="1"/>
</dbReference>
<dbReference type="InterPro" id="IPR045867">
    <property type="entry name" value="DNA-dir_RpoC_beta_prime"/>
</dbReference>
<feature type="binding site" evidence="11">
    <location>
        <position position="77"/>
    </location>
    <ligand>
        <name>Zn(2+)</name>
        <dbReference type="ChEBI" id="CHEBI:29105"/>
        <label>1</label>
    </ligand>
</feature>
<dbReference type="FunFam" id="1.10.150.390:FF:000002">
    <property type="entry name" value="DNA-directed RNA polymerase subunit beta"/>
    <property type="match status" value="1"/>
</dbReference>
<dbReference type="GO" id="GO:0000287">
    <property type="term" value="F:magnesium ion binding"/>
    <property type="evidence" value="ECO:0007669"/>
    <property type="project" value="UniProtKB-UniRule"/>
</dbReference>
<dbReference type="Gene3D" id="1.10.1790.20">
    <property type="match status" value="1"/>
</dbReference>
<feature type="binding site" evidence="11">
    <location>
        <position position="74"/>
    </location>
    <ligand>
        <name>Zn(2+)</name>
        <dbReference type="ChEBI" id="CHEBI:29105"/>
        <label>1</label>
    </ligand>
</feature>
<evidence type="ECO:0000256" key="11">
    <source>
        <dbReference type="HAMAP-Rule" id="MF_01322"/>
    </source>
</evidence>
<dbReference type="Gene3D" id="4.10.860.120">
    <property type="entry name" value="RNA polymerase II, clamp domain"/>
    <property type="match status" value="1"/>
</dbReference>
<dbReference type="Pfam" id="PF04997">
    <property type="entry name" value="RNA_pol_Rpb1_1"/>
    <property type="match status" value="1"/>
</dbReference>
<comment type="cofactor">
    <cofactor evidence="11">
        <name>Mg(2+)</name>
        <dbReference type="ChEBI" id="CHEBI:18420"/>
    </cofactor>
    <text evidence="11">Binds 1 Mg(2+) ion per subunit.</text>
</comment>
<evidence type="ECO:0000256" key="2">
    <source>
        <dbReference type="ARBA" id="ARBA00006460"/>
    </source>
</evidence>
<comment type="similarity">
    <text evidence="2 11 12">Belongs to the RNA polymerase beta' chain family.</text>
</comment>
<evidence type="ECO:0000256" key="3">
    <source>
        <dbReference type="ARBA" id="ARBA00022478"/>
    </source>
</evidence>
<evidence type="ECO:0000256" key="14">
    <source>
        <dbReference type="SAM" id="MobiDB-lite"/>
    </source>
</evidence>
<evidence type="ECO:0000256" key="12">
    <source>
        <dbReference type="RuleBase" id="RU004279"/>
    </source>
</evidence>
<dbReference type="InterPro" id="IPR042102">
    <property type="entry name" value="RNA_pol_Rpb1_3_sf"/>
</dbReference>
<keyword evidence="9 11" id="KW-0804">Transcription</keyword>
<dbReference type="InterPro" id="IPR044893">
    <property type="entry name" value="RNA_pol_Rpb1_clamp_domain"/>
</dbReference>
<feature type="binding site" evidence="11">
    <location>
        <position position="936"/>
    </location>
    <ligand>
        <name>Zn(2+)</name>
        <dbReference type="ChEBI" id="CHEBI:29105"/>
        <label>2</label>
    </ligand>
</feature>
<dbReference type="InterPro" id="IPR007066">
    <property type="entry name" value="RNA_pol_Rpb1_3"/>
</dbReference>
<feature type="binding site" evidence="11">
    <location>
        <position position="59"/>
    </location>
    <ligand>
        <name>Zn(2+)</name>
        <dbReference type="ChEBI" id="CHEBI:29105"/>
        <label>1</label>
    </ligand>
</feature>
<dbReference type="InterPro" id="IPR038120">
    <property type="entry name" value="Rpb1_funnel_sf"/>
</dbReference>
<keyword evidence="5 11" id="KW-0548">Nucleotidyltransferase</keyword>
<feature type="binding site" evidence="11">
    <location>
        <position position="946"/>
    </location>
    <ligand>
        <name>Zn(2+)</name>
        <dbReference type="ChEBI" id="CHEBI:29105"/>
        <label>2</label>
    </ligand>
</feature>
<dbReference type="InterPro" id="IPR000722">
    <property type="entry name" value="RNA_pol_asu"/>
</dbReference>
<dbReference type="PANTHER" id="PTHR19376:SF54">
    <property type="entry name" value="DNA-DIRECTED RNA POLYMERASE SUBUNIT BETA"/>
    <property type="match status" value="1"/>
</dbReference>
<dbReference type="SUPFAM" id="SSF64484">
    <property type="entry name" value="beta and beta-prime subunits of DNA dependent RNA-polymerase"/>
    <property type="match status" value="1"/>
</dbReference>
<feature type="domain" description="RNA polymerase N-terminal" evidence="15">
    <location>
        <begin position="224"/>
        <end position="503"/>
    </location>
</feature>
<comment type="caution">
    <text evidence="16">The sequence shown here is derived from an EMBL/GenBank/DDBJ whole genome shotgun (WGS) entry which is preliminary data.</text>
</comment>
<feature type="coiled-coil region" evidence="13">
    <location>
        <begin position="181"/>
        <end position="208"/>
    </location>
</feature>
<dbReference type="Proteomes" id="UP000461880">
    <property type="component" value="Unassembled WGS sequence"/>
</dbReference>
<dbReference type="GO" id="GO:0000428">
    <property type="term" value="C:DNA-directed RNA polymerase complex"/>
    <property type="evidence" value="ECO:0007669"/>
    <property type="project" value="UniProtKB-KW"/>
</dbReference>
<dbReference type="HAMAP" id="MF_01322">
    <property type="entry name" value="RNApol_bact_RpoC"/>
    <property type="match status" value="1"/>
</dbReference>
<comment type="cofactor">
    <cofactor evidence="11">
        <name>Zn(2+)</name>
        <dbReference type="ChEBI" id="CHEBI:29105"/>
    </cofactor>
    <text evidence="11">Binds 2 Zn(2+) ions per subunit.</text>
</comment>
<dbReference type="Pfam" id="PF04998">
    <property type="entry name" value="RNA_pol_Rpb1_5"/>
    <property type="match status" value="1"/>
</dbReference>
<dbReference type="GO" id="GO:0003677">
    <property type="term" value="F:DNA binding"/>
    <property type="evidence" value="ECO:0007669"/>
    <property type="project" value="UniProtKB-UniRule"/>
</dbReference>
<evidence type="ECO:0000256" key="8">
    <source>
        <dbReference type="ARBA" id="ARBA00022842"/>
    </source>
</evidence>
<feature type="region of interest" description="Disordered" evidence="14">
    <location>
        <begin position="1254"/>
        <end position="1300"/>
    </location>
</feature>
<dbReference type="PANTHER" id="PTHR19376">
    <property type="entry name" value="DNA-DIRECTED RNA POLYMERASE"/>
    <property type="match status" value="1"/>
</dbReference>
<protein>
    <recommendedName>
        <fullName evidence="11">DNA-directed RNA polymerase subunit beta'</fullName>
        <shortName evidence="11">RNAP subunit beta'</shortName>
        <ecNumber evidence="11">2.7.7.6</ecNumber>
    </recommendedName>
    <alternativeName>
        <fullName evidence="11">RNA polymerase subunit beta'</fullName>
    </alternativeName>
    <alternativeName>
        <fullName evidence="11">Transcriptase subunit beta'</fullName>
    </alternativeName>
</protein>
<evidence type="ECO:0000259" key="15">
    <source>
        <dbReference type="SMART" id="SM00663"/>
    </source>
</evidence>
<evidence type="ECO:0000256" key="13">
    <source>
        <dbReference type="SAM" id="Coils"/>
    </source>
</evidence>
<evidence type="ECO:0000256" key="7">
    <source>
        <dbReference type="ARBA" id="ARBA00022833"/>
    </source>
</evidence>
<keyword evidence="8 11" id="KW-0460">Magnesium</keyword>
<gene>
    <name evidence="11 16" type="primary">rpoC</name>
    <name evidence="16" type="ORF">FYJ51_11365</name>
</gene>
<sequence>MNINNFTAIKVGLASPERIREWSYGEVKKPETINYRSQKPERDGLFCERIFGPTKDWECACGKYKKVRYQGVICDRCGVEVTKSSVRRERMGHIELAAPVAHIWYLRGIPSRMSLLLNVPPKQLEEVVYFVSWIVTDPGDTKLSYKQILSEKEFRENTAIYGPGSFSAATGAEAVKTLLEQVDIDKEYKEIQAELEKANGDKRKKLIKRLETVEAFRNSENKPEWMILTVLPVIPPDLRPMLQLDGGRFATSDLNDLYRRVITRNNRLKKLLELGTPAIIVQNEKRMLQEAVDALIDNGRRSKPITGAGGRALKSLSHSLKGKQGRFRQNLLGKRVDFSGRSVIAIGPSLKMWQCGLPKEMAINLYKPFVINELVNEQVASNPKTAEKLIERQDARVWDAVEKVIENHPVFLNRAPTLHRLGIQAFFPRLVDGHAIRVHPLVCPAFNADFDGDQMAVHLPLGELARAETEVLMLGANSILGPKDGKPIVTPGQDLVLGNFYLNMEETAEEFYNKADALERLGQRTEAERWRRYGDNEGHVFKDVDEVLMAEQVGMVHLHSRIAIPADKVNKTCFTDYQNSCYLLTSVGKIIFNSVFPPDFPYMNEFDGDKLKVTPNDDFVELGTDIRKEIQSRPVTKEFKKKDLGNLIAAVFAKYKNGNGDVDSPTVRTSTILDSLKDMGYLYSTIAGMTVALSDISVAPHKQEMVDEGRRKADILNNLRDRGLLTGPEWEAQFSDLWAKVKDQVGDTLMASLPRMNPINMMAVSGARGNKNHFTQLAGMRGLMARPTQSKSKKEYQPSIIEVPIYSCFREGMSVSEFFISTHGVRKGLTDTALKTAESGYLTRRLVDVAQEVIINEEDCGTERGFLVRQLVDEKDGTIIEKLEERIAGRYTQQAVTDPKTGEVICPEDTYITDEMAKKIVDAGVTEVWIRNVFTCESPKGICRKCYGRNMATGNPVEAGEAIGVMAAQAIGEPGTQLTMRNFHTGGVANKNGDITQGLPRVEELFEARTPKRVAVIAKIDGEVTDIREQDNKQGMIITVTNENDSIDHKCDLTQTVLSNITVGTKVTAGQPMTEGTIAPKELLQVAGVRAAEEYILKEVKKVYSSQSIDISDKHLEVMIKQMLKKVMVTESGDSGLSAGQTLSRAHMTEINDELLDEGKTPAQFSPIMLGISKSAVETDSFLSAASFQETTRVLTDAAVKGKVDHLEGLKENVIIGKLIPAGTGRPEYERETTKRIIEKADKMIEERRAKAAALAEATATKLPDEVLGNEEEDDFTAADQKDAAEEKPESSEPEDKEAE</sequence>
<feature type="binding site" evidence="11">
    <location>
        <position position="860"/>
    </location>
    <ligand>
        <name>Zn(2+)</name>
        <dbReference type="ChEBI" id="CHEBI:29105"/>
        <label>2</label>
    </ligand>
</feature>
<proteinExistence type="inferred from homology"/>
<dbReference type="Pfam" id="PF04983">
    <property type="entry name" value="RNA_pol_Rpb1_3"/>
    <property type="match status" value="1"/>
</dbReference>
<comment type="subunit">
    <text evidence="11">The RNAP catalytic core consists of 2 alpha, 1 beta, 1 beta' and 1 omega subunit. When a sigma factor is associated with the core the holoenzyme is formed, which can initiate transcription.</text>
</comment>
<evidence type="ECO:0000256" key="1">
    <source>
        <dbReference type="ARBA" id="ARBA00004026"/>
    </source>
</evidence>
<organism evidence="16 17">
    <name type="scientific">Stecheria intestinalis</name>
    <dbReference type="NCBI Taxonomy" id="2606630"/>
    <lineage>
        <taxon>Bacteria</taxon>
        <taxon>Bacillati</taxon>
        <taxon>Bacillota</taxon>
        <taxon>Erysipelotrichia</taxon>
        <taxon>Erysipelotrichales</taxon>
        <taxon>Erysipelotrichaceae</taxon>
        <taxon>Stecheria</taxon>
    </lineage>
</organism>
<evidence type="ECO:0000256" key="6">
    <source>
        <dbReference type="ARBA" id="ARBA00022723"/>
    </source>
</evidence>
<comment type="function">
    <text evidence="1 11 12">DNA-dependent RNA polymerase catalyzes the transcription of DNA into RNA using the four ribonucleoside triphosphates as substrates.</text>
</comment>
<reference evidence="16 17" key="1">
    <citation type="submission" date="2019-08" db="EMBL/GenBank/DDBJ databases">
        <title>In-depth cultivation of the pig gut microbiome towards novel bacterial diversity and tailored functional studies.</title>
        <authorList>
            <person name="Wylensek D."/>
            <person name="Hitch T.C.A."/>
            <person name="Clavel T."/>
        </authorList>
    </citation>
    <scope>NUCLEOTIDE SEQUENCE [LARGE SCALE GENOMIC DNA]</scope>
    <source>
        <strain evidence="16 17">Oil+RF-744-GAM-WT-6</strain>
    </source>
</reference>
<dbReference type="Gene3D" id="2.40.40.20">
    <property type="match status" value="1"/>
</dbReference>
<evidence type="ECO:0000313" key="17">
    <source>
        <dbReference type="Proteomes" id="UP000461880"/>
    </source>
</evidence>
<keyword evidence="3 11" id="KW-0240">DNA-directed RNA polymerase</keyword>
<dbReference type="RefSeq" id="WP_154505746.1">
    <property type="nucleotide sequence ID" value="NZ_VUMN01000034.1"/>
</dbReference>
<dbReference type="Gene3D" id="2.40.50.100">
    <property type="match status" value="1"/>
</dbReference>
<comment type="catalytic activity">
    <reaction evidence="10 11 12">
        <text>RNA(n) + a ribonucleoside 5'-triphosphate = RNA(n+1) + diphosphate</text>
        <dbReference type="Rhea" id="RHEA:21248"/>
        <dbReference type="Rhea" id="RHEA-COMP:14527"/>
        <dbReference type="Rhea" id="RHEA-COMP:17342"/>
        <dbReference type="ChEBI" id="CHEBI:33019"/>
        <dbReference type="ChEBI" id="CHEBI:61557"/>
        <dbReference type="ChEBI" id="CHEBI:140395"/>
        <dbReference type="EC" id="2.7.7.6"/>
    </reaction>
</comment>
<evidence type="ECO:0000256" key="4">
    <source>
        <dbReference type="ARBA" id="ARBA00022679"/>
    </source>
</evidence>